<dbReference type="Proteomes" id="UP000724584">
    <property type="component" value="Unassembled WGS sequence"/>
</dbReference>
<name>A0ACB7PKN6_9PEZI</name>
<evidence type="ECO:0000313" key="2">
    <source>
        <dbReference type="Proteomes" id="UP000724584"/>
    </source>
</evidence>
<keyword evidence="2" id="KW-1185">Reference proteome</keyword>
<accession>A0ACB7PKN6</accession>
<evidence type="ECO:0000313" key="1">
    <source>
        <dbReference type="EMBL" id="KAH6641276.1"/>
    </source>
</evidence>
<reference evidence="1 2" key="1">
    <citation type="journal article" date="2021" name="Nat. Commun.">
        <title>Genetic determinants of endophytism in the Arabidopsis root mycobiome.</title>
        <authorList>
            <person name="Mesny F."/>
            <person name="Miyauchi S."/>
            <person name="Thiergart T."/>
            <person name="Pickel B."/>
            <person name="Atanasova L."/>
            <person name="Karlsson M."/>
            <person name="Huettel B."/>
            <person name="Barry K.W."/>
            <person name="Haridas S."/>
            <person name="Chen C."/>
            <person name="Bauer D."/>
            <person name="Andreopoulos W."/>
            <person name="Pangilinan J."/>
            <person name="LaButti K."/>
            <person name="Riley R."/>
            <person name="Lipzen A."/>
            <person name="Clum A."/>
            <person name="Drula E."/>
            <person name="Henrissat B."/>
            <person name="Kohler A."/>
            <person name="Grigoriev I.V."/>
            <person name="Martin F.M."/>
            <person name="Hacquard S."/>
        </authorList>
    </citation>
    <scope>NUCLEOTIDE SEQUENCE [LARGE SCALE GENOMIC DNA]</scope>
    <source>
        <strain evidence="1 2">MPI-SDFR-AT-0079</strain>
    </source>
</reference>
<gene>
    <name evidence="1" type="ORF">F5144DRAFT_126666</name>
</gene>
<organism evidence="1 2">
    <name type="scientific">Chaetomium tenue</name>
    <dbReference type="NCBI Taxonomy" id="1854479"/>
    <lineage>
        <taxon>Eukaryota</taxon>
        <taxon>Fungi</taxon>
        <taxon>Dikarya</taxon>
        <taxon>Ascomycota</taxon>
        <taxon>Pezizomycotina</taxon>
        <taxon>Sordariomycetes</taxon>
        <taxon>Sordariomycetidae</taxon>
        <taxon>Sordariales</taxon>
        <taxon>Chaetomiaceae</taxon>
        <taxon>Chaetomium</taxon>
    </lineage>
</organism>
<dbReference type="EMBL" id="JAGIZQ010000002">
    <property type="protein sequence ID" value="KAH6641276.1"/>
    <property type="molecule type" value="Genomic_DNA"/>
</dbReference>
<proteinExistence type="predicted"/>
<comment type="caution">
    <text evidence="1">The sequence shown here is derived from an EMBL/GenBank/DDBJ whole genome shotgun (WGS) entry which is preliminary data.</text>
</comment>
<protein>
    <submittedName>
        <fullName evidence="1">Uncharacterized protein</fullName>
    </submittedName>
</protein>
<sequence length="230" mass="25645">MNLDERIDLVRSVEVDVWVRRVNDARRDGRMASWISSLHPRRLGCELVTGSMNGTFNLCQKVIFDDKTTAILRMPIGGRNHPDYADEKAVVEAATLSLLRRQTSIPVPAVYVWGTADHNILGLGPFILMQVVDGVSGSDLHWNHGPETRLLREDISEANLELLFRQIARYQLELFSLNFDTLGSLPLSIGGVDVPTRPLTWKAHASLHGRGIDTIGLPSPPSFLPETILY</sequence>